<name>A0A1B6F8V1_9HEMI</name>
<gene>
    <name evidence="2" type="ORF">g.1756</name>
</gene>
<evidence type="ECO:0000313" key="2">
    <source>
        <dbReference type="EMBL" id="JAS46626.1"/>
    </source>
</evidence>
<protein>
    <submittedName>
        <fullName evidence="2">Uncharacterized protein</fullName>
    </submittedName>
</protein>
<dbReference type="AlphaFoldDB" id="A0A1B6F8V1"/>
<feature type="non-terminal residue" evidence="2">
    <location>
        <position position="1"/>
    </location>
</feature>
<sequence length="103" mass="11501">VKALKKKSENANSTTSSSPALDFGEEYVPKGYDNISLMEALNGPLVKSLNPKIMTFGGDDDEDEVDNELTLDQENIYESIRAQAVYPSIDRVRRNVANSKRYN</sequence>
<dbReference type="EMBL" id="GECZ01023143">
    <property type="protein sequence ID" value="JAS46626.1"/>
    <property type="molecule type" value="Transcribed_RNA"/>
</dbReference>
<proteinExistence type="predicted"/>
<feature type="region of interest" description="Disordered" evidence="1">
    <location>
        <begin position="1"/>
        <end position="24"/>
    </location>
</feature>
<feature type="non-terminal residue" evidence="2">
    <location>
        <position position="103"/>
    </location>
</feature>
<evidence type="ECO:0000256" key="1">
    <source>
        <dbReference type="SAM" id="MobiDB-lite"/>
    </source>
</evidence>
<accession>A0A1B6F8V1</accession>
<reference evidence="2" key="1">
    <citation type="submission" date="2015-11" db="EMBL/GenBank/DDBJ databases">
        <title>De novo transcriptome assembly of four potential Pierce s Disease insect vectors from Arizona vineyards.</title>
        <authorList>
            <person name="Tassone E.E."/>
        </authorList>
    </citation>
    <scope>NUCLEOTIDE SEQUENCE</scope>
</reference>
<feature type="compositionally biased region" description="Polar residues" evidence="1">
    <location>
        <begin position="10"/>
        <end position="19"/>
    </location>
</feature>
<organism evidence="2">
    <name type="scientific">Cuerna arida</name>
    <dbReference type="NCBI Taxonomy" id="1464854"/>
    <lineage>
        <taxon>Eukaryota</taxon>
        <taxon>Metazoa</taxon>
        <taxon>Ecdysozoa</taxon>
        <taxon>Arthropoda</taxon>
        <taxon>Hexapoda</taxon>
        <taxon>Insecta</taxon>
        <taxon>Pterygota</taxon>
        <taxon>Neoptera</taxon>
        <taxon>Paraneoptera</taxon>
        <taxon>Hemiptera</taxon>
        <taxon>Auchenorrhyncha</taxon>
        <taxon>Membracoidea</taxon>
        <taxon>Cicadellidae</taxon>
        <taxon>Cicadellinae</taxon>
        <taxon>Proconiini</taxon>
        <taxon>Cuerna</taxon>
    </lineage>
</organism>